<feature type="non-terminal residue" evidence="2">
    <location>
        <position position="1"/>
    </location>
</feature>
<name>A0A179IR26_CORDF</name>
<feature type="compositionally biased region" description="Low complexity" evidence="1">
    <location>
        <begin position="223"/>
        <end position="239"/>
    </location>
</feature>
<comment type="caution">
    <text evidence="2">The sequence shown here is derived from an EMBL/GenBank/DDBJ whole genome shotgun (WGS) entry which is preliminary data.</text>
</comment>
<evidence type="ECO:0000256" key="1">
    <source>
        <dbReference type="SAM" id="MobiDB-lite"/>
    </source>
</evidence>
<dbReference type="EMBL" id="LUKN01000230">
    <property type="protein sequence ID" value="OAR04061.1"/>
    <property type="molecule type" value="Genomic_DNA"/>
</dbReference>
<feature type="region of interest" description="Disordered" evidence="1">
    <location>
        <begin position="210"/>
        <end position="294"/>
    </location>
</feature>
<proteinExistence type="predicted"/>
<feature type="compositionally biased region" description="Polar residues" evidence="1">
    <location>
        <begin position="108"/>
        <end position="121"/>
    </location>
</feature>
<dbReference type="Proteomes" id="UP000243081">
    <property type="component" value="Unassembled WGS sequence"/>
</dbReference>
<dbReference type="OMA" id="LMAYQKM"/>
<evidence type="ECO:0000313" key="2">
    <source>
        <dbReference type="EMBL" id="OAR04061.1"/>
    </source>
</evidence>
<dbReference type="OrthoDB" id="4870389at2759"/>
<evidence type="ECO:0000313" key="3">
    <source>
        <dbReference type="Proteomes" id="UP000243081"/>
    </source>
</evidence>
<gene>
    <name evidence="2" type="ORF">LLEC1_03529</name>
</gene>
<organism evidence="2 3">
    <name type="scientific">Cordyceps confragosa</name>
    <name type="common">Lecanicillium lecanii</name>
    <dbReference type="NCBI Taxonomy" id="2714763"/>
    <lineage>
        <taxon>Eukaryota</taxon>
        <taxon>Fungi</taxon>
        <taxon>Dikarya</taxon>
        <taxon>Ascomycota</taxon>
        <taxon>Pezizomycotina</taxon>
        <taxon>Sordariomycetes</taxon>
        <taxon>Hypocreomycetidae</taxon>
        <taxon>Hypocreales</taxon>
        <taxon>Cordycipitaceae</taxon>
        <taxon>Akanthomyces</taxon>
    </lineage>
</organism>
<keyword evidence="3" id="KW-1185">Reference proteome</keyword>
<feature type="region of interest" description="Disordered" evidence="1">
    <location>
        <begin position="106"/>
        <end position="127"/>
    </location>
</feature>
<reference evidence="2 3" key="1">
    <citation type="submission" date="2016-03" db="EMBL/GenBank/DDBJ databases">
        <title>Fine-scale spatial genetic structure of a fungal parasite of coffee scale insects.</title>
        <authorList>
            <person name="Jackson D."/>
            <person name="Zemenick K.A."/>
            <person name="Malloure B."/>
            <person name="Quandt C.A."/>
            <person name="James T.Y."/>
        </authorList>
    </citation>
    <scope>NUCLEOTIDE SEQUENCE [LARGE SCALE GENOMIC DNA]</scope>
    <source>
        <strain evidence="2 3">UM487</strain>
    </source>
</reference>
<sequence>TVELYLLAGADFATDLSTSLLSDRNVLFSSRLQRSVILLAQMTSLSEILDLHDLTPMNPCAAAFEPDHSSTRPCHKPNAPFLCKQGSRVPVSSKLDPKSALWAVSPAAETQNAAHHPTSWSPDHATRQPPYYAIPDPTFGWTPSTGIFSGYHHEPCGFFYFHLPSWPPAAPFPIANPYYQHYQPFGPDVSHTHAKEPATTVAFEEIESARTENSAMQRGPLESPVSSSVTSRQSSRRGSANARHSTQAVNPHAAPAKISPARKTASEATRLAQQPIQQAPATAPLEPASSRRRQAGRVQYVVQRTNAGADPPLWSQSKRWTSGEKKELMAYQKMRQNIHYISASSSPFVPQTAAELAALKLTIAEERRRVIAIKVERLTAELSRKGTLGPRTYKKGHSLFLLNDSCFDVEDSMSEATWPTIVQLKEEGDRRADGARRQLPSPEKVYGGSWARRGDGGLGGLSFGIWPVDGPAELVEDGRNELDKRDIPDWIWGTIEEL</sequence>
<feature type="compositionally biased region" description="Low complexity" evidence="1">
    <location>
        <begin position="272"/>
        <end position="284"/>
    </location>
</feature>
<dbReference type="AlphaFoldDB" id="A0A179IR26"/>
<accession>A0A179IR26</accession>
<protein>
    <submittedName>
        <fullName evidence="2">Uncharacterized protein</fullName>
    </submittedName>
</protein>